<reference evidence="9 10" key="1">
    <citation type="submission" date="2020-08" db="EMBL/GenBank/DDBJ databases">
        <title>Plant Genome Project.</title>
        <authorList>
            <person name="Zhang R.-G."/>
        </authorList>
    </citation>
    <scope>NUCLEOTIDE SEQUENCE [LARGE SCALE GENOMIC DNA]</scope>
    <source>
        <tissue evidence="9">Rhizome</tissue>
    </source>
</reference>
<gene>
    <name evidence="9" type="ORF">ZIOFF_023938</name>
</gene>
<proteinExistence type="predicted"/>
<keyword evidence="10" id="KW-1185">Reference proteome</keyword>
<evidence type="ECO:0000313" key="10">
    <source>
        <dbReference type="Proteomes" id="UP000734854"/>
    </source>
</evidence>
<feature type="region of interest" description="Disordered" evidence="6">
    <location>
        <begin position="1"/>
        <end position="20"/>
    </location>
</feature>
<dbReference type="PROSITE" id="PS51005">
    <property type="entry name" value="NAC"/>
    <property type="match status" value="1"/>
</dbReference>
<dbReference type="GO" id="GO:0003677">
    <property type="term" value="F:DNA binding"/>
    <property type="evidence" value="ECO:0007669"/>
    <property type="project" value="UniProtKB-KW"/>
</dbReference>
<dbReference type="SUPFAM" id="SSF101941">
    <property type="entry name" value="NAC domain"/>
    <property type="match status" value="1"/>
</dbReference>
<evidence type="ECO:0000256" key="4">
    <source>
        <dbReference type="ARBA" id="ARBA00023163"/>
    </source>
</evidence>
<evidence type="ECO:0000256" key="5">
    <source>
        <dbReference type="ARBA" id="ARBA00023242"/>
    </source>
</evidence>
<evidence type="ECO:0000256" key="6">
    <source>
        <dbReference type="SAM" id="MobiDB-lite"/>
    </source>
</evidence>
<keyword evidence="5" id="KW-0539">Nucleus</keyword>
<keyword evidence="2" id="KW-0805">Transcription regulation</keyword>
<accession>A0A8J5GZS5</accession>
<dbReference type="PANTHER" id="PTHR31744">
    <property type="entry name" value="PROTEIN CUP-SHAPED COTYLEDON 2-RELATED"/>
    <property type="match status" value="1"/>
</dbReference>
<feature type="transmembrane region" description="Helical" evidence="7">
    <location>
        <begin position="628"/>
        <end position="647"/>
    </location>
</feature>
<dbReference type="InterPro" id="IPR036093">
    <property type="entry name" value="NAC_dom_sf"/>
</dbReference>
<evidence type="ECO:0000256" key="3">
    <source>
        <dbReference type="ARBA" id="ARBA00023125"/>
    </source>
</evidence>
<dbReference type="Pfam" id="PF02365">
    <property type="entry name" value="NAM"/>
    <property type="match status" value="1"/>
</dbReference>
<keyword evidence="7" id="KW-1133">Transmembrane helix</keyword>
<keyword evidence="7" id="KW-0812">Transmembrane</keyword>
<sequence length="659" mass="73934">MNADVASSSDLPPQPPPPVAPCLAPGFRFHPTDDELVSYYLKRKVRGLPLRVDAVAEVDLYRCEPWELPGLSRIRSRDKEWYFFSSLGRKYSNQSRTNRATPQGYWKTTGKDRPVLRGTHMIGMKKTLVFHAGRAPRGTRTNWVMHEYRLDDVDLIKTGIPQSWVGKDAYVICRIFEKSGSGPMNGAQYGAPFLEEEWEEEADGVVLLPDSGDYVATEQEYFELSDFMQSEDSKNQQENASNFTEDLDRKECGSLAEDATNFPDEIIEDDNFTNLVDEPKQQSVAAVAHEMEKQPPADDCIHNQDNPNIKEEYVELGDTINATNLSYQEYDNYPMKTCHAQDMHVIHENINLRKMFEVEEYFDFINEDTEQPEQQQIFQPEDNIYVQPNNLNFVYDGSLSSQDKMALCNAPSDDLFLHENTEINGLLYSPTLGPSDFEMVDDLLAFFDATNDTGSRSISPPDTFDFVEEVGCSTSKATTMVPHTTIIDGASSSGSSGAHVESGDEYKEIVIKPKPDNPTEEPNNKTAKKHLMSVLGAISPQAPFSEWDSLPGKLSTAHSASPVHVTAGIIQIYGSTMPEDAANWSLQKDGRVHFILSYRVADDMVSKTAGHDLTSKYQINPNSMALRGGLYLTFVSWLILAIAYGVGMRYMGKKLVLYN</sequence>
<evidence type="ECO:0000259" key="8">
    <source>
        <dbReference type="PROSITE" id="PS51005"/>
    </source>
</evidence>
<dbReference type="EMBL" id="JACMSC010000007">
    <property type="protein sequence ID" value="KAG6513606.1"/>
    <property type="molecule type" value="Genomic_DNA"/>
</dbReference>
<keyword evidence="3" id="KW-0238">DNA-binding</keyword>
<comment type="caution">
    <text evidence="9">The sequence shown here is derived from an EMBL/GenBank/DDBJ whole genome shotgun (WGS) entry which is preliminary data.</text>
</comment>
<dbReference type="PANTHER" id="PTHR31744:SF210">
    <property type="entry name" value="NAC DOMAIN-CONTAINING PROTEIN 86-LIKE"/>
    <property type="match status" value="1"/>
</dbReference>
<name>A0A8J5GZS5_ZINOF</name>
<evidence type="ECO:0000256" key="2">
    <source>
        <dbReference type="ARBA" id="ARBA00023015"/>
    </source>
</evidence>
<keyword evidence="4" id="KW-0804">Transcription</keyword>
<feature type="compositionally biased region" description="Polar residues" evidence="6">
    <location>
        <begin position="1"/>
        <end position="10"/>
    </location>
</feature>
<dbReference type="FunFam" id="2.170.150.80:FF:000002">
    <property type="entry name" value="Nac domain-containing protein 86"/>
    <property type="match status" value="1"/>
</dbReference>
<dbReference type="AlphaFoldDB" id="A0A8J5GZS5"/>
<feature type="domain" description="NAC" evidence="8">
    <location>
        <begin position="23"/>
        <end position="178"/>
    </location>
</feature>
<comment type="subcellular location">
    <subcellularLocation>
        <location evidence="1">Nucleus</location>
    </subcellularLocation>
</comment>
<dbReference type="InterPro" id="IPR003441">
    <property type="entry name" value="NAC-dom"/>
</dbReference>
<organism evidence="9 10">
    <name type="scientific">Zingiber officinale</name>
    <name type="common">Ginger</name>
    <name type="synonym">Amomum zingiber</name>
    <dbReference type="NCBI Taxonomy" id="94328"/>
    <lineage>
        <taxon>Eukaryota</taxon>
        <taxon>Viridiplantae</taxon>
        <taxon>Streptophyta</taxon>
        <taxon>Embryophyta</taxon>
        <taxon>Tracheophyta</taxon>
        <taxon>Spermatophyta</taxon>
        <taxon>Magnoliopsida</taxon>
        <taxon>Liliopsida</taxon>
        <taxon>Zingiberales</taxon>
        <taxon>Zingiberaceae</taxon>
        <taxon>Zingiber</taxon>
    </lineage>
</organism>
<dbReference type="Gene3D" id="2.170.150.80">
    <property type="entry name" value="NAC domain"/>
    <property type="match status" value="1"/>
</dbReference>
<keyword evidence="7" id="KW-0472">Membrane</keyword>
<evidence type="ECO:0000313" key="9">
    <source>
        <dbReference type="EMBL" id="KAG6513606.1"/>
    </source>
</evidence>
<dbReference type="GO" id="GO:0005634">
    <property type="term" value="C:nucleus"/>
    <property type="evidence" value="ECO:0007669"/>
    <property type="project" value="UniProtKB-SubCell"/>
</dbReference>
<evidence type="ECO:0000256" key="7">
    <source>
        <dbReference type="SAM" id="Phobius"/>
    </source>
</evidence>
<protein>
    <recommendedName>
        <fullName evidence="8">NAC domain-containing protein</fullName>
    </recommendedName>
</protein>
<evidence type="ECO:0000256" key="1">
    <source>
        <dbReference type="ARBA" id="ARBA00004123"/>
    </source>
</evidence>
<dbReference type="Proteomes" id="UP000734854">
    <property type="component" value="Unassembled WGS sequence"/>
</dbReference>
<dbReference type="GO" id="GO:0006355">
    <property type="term" value="P:regulation of DNA-templated transcription"/>
    <property type="evidence" value="ECO:0007669"/>
    <property type="project" value="InterPro"/>
</dbReference>